<evidence type="ECO:0000313" key="14">
    <source>
        <dbReference type="Proteomes" id="UP000052068"/>
    </source>
</evidence>
<keyword evidence="6" id="KW-0378">Hydrolase</keyword>
<dbReference type="RefSeq" id="WP_045024964.1">
    <property type="nucleotide sequence ID" value="NZ_JWJH01000038.1"/>
</dbReference>
<evidence type="ECO:0000256" key="6">
    <source>
        <dbReference type="ARBA" id="ARBA00022801"/>
    </source>
</evidence>
<dbReference type="InterPro" id="IPR009045">
    <property type="entry name" value="Zn_M74/Hedgehog-like"/>
</dbReference>
<dbReference type="Gene3D" id="3.30.1380.10">
    <property type="match status" value="1"/>
</dbReference>
<feature type="region of interest" description="Disordered" evidence="12">
    <location>
        <begin position="340"/>
        <end position="361"/>
    </location>
</feature>
<evidence type="ECO:0000256" key="5">
    <source>
        <dbReference type="ARBA" id="ARBA00022729"/>
    </source>
</evidence>
<feature type="compositionally biased region" description="Gly residues" evidence="12">
    <location>
        <begin position="265"/>
        <end position="275"/>
    </location>
</feature>
<dbReference type="Pfam" id="PF05951">
    <property type="entry name" value="Peptidase_M15_2"/>
    <property type="match status" value="1"/>
</dbReference>
<evidence type="ECO:0000313" key="13">
    <source>
        <dbReference type="EMBL" id="KJF65367.1"/>
    </source>
</evidence>
<comment type="similarity">
    <text evidence="10">Belongs to the peptidase M15 family.</text>
</comment>
<keyword evidence="3" id="KW-0645">Protease</keyword>
<feature type="compositionally biased region" description="Pro residues" evidence="12">
    <location>
        <begin position="316"/>
        <end position="325"/>
    </location>
</feature>
<dbReference type="CDD" id="cd14844">
    <property type="entry name" value="Zn-DD-carboxypeptidase_like"/>
    <property type="match status" value="1"/>
</dbReference>
<evidence type="ECO:0000256" key="12">
    <source>
        <dbReference type="SAM" id="MobiDB-lite"/>
    </source>
</evidence>
<dbReference type="EMBL" id="JWJH01000038">
    <property type="protein sequence ID" value="KJF65367.1"/>
    <property type="molecule type" value="Genomic_DNA"/>
</dbReference>
<evidence type="ECO:0000256" key="3">
    <source>
        <dbReference type="ARBA" id="ARBA00022670"/>
    </source>
</evidence>
<reference evidence="13 14" key="1">
    <citation type="submission" date="2015-03" db="EMBL/GenBank/DDBJ databases">
        <title>Draft Genome Sequences of Agrobacterium nepotum Strain 39/7T (= CFBP 7436T = LMG 26435T) and Agrobacterium sp. Strain KFB 330 (= CFBP 8308 = LMG 28674).</title>
        <authorList>
            <person name="Kuzmanovic N."/>
            <person name="Pulawska J."/>
            <person name="Obradovic A."/>
        </authorList>
    </citation>
    <scope>NUCLEOTIDE SEQUENCE [LARGE SCALE GENOMIC DNA]</scope>
    <source>
        <strain evidence="13 14">39/7</strain>
    </source>
</reference>
<evidence type="ECO:0000256" key="7">
    <source>
        <dbReference type="ARBA" id="ARBA00022833"/>
    </source>
</evidence>
<keyword evidence="4" id="KW-0479">Metal-binding</keyword>
<sequence length="637" mass="67011">MTEIVFQAGIELPYLHRNIALSTKTARGLIKDICTKLSARAVTFACLMLAAMPFAGVSATEAFAETRSLKLYYIHTREKAVITFKRNGKYDQKGLQELNRFLRDWRRNQPTRMDPRLFDLVWEVYRRSGATDYINVVSAFRSPETNGLLRTRTKGVAEKSQHMLGKAMDFYIPGVKLSTLREVGMQMQIGGVGFYPTSGSPFVHMDVGGVRAWPRMSRQELVRIFPKGNTLHLPSDGKPLPGYEQAMADYKKRVSSSSIQVASSAGGGPASSGGGGKRKTLLQALFGGGGDEDEDPDSIAAAPEPAERPAVARPATPQPAAPEPEQPIAVASAQSLPGVNAAPLPTARPAFGNQPPANTGLATALYSPARNAAQDALQAATTPTPTSAPAERQQFADLAEVSVPVPTLLGQRSMRGDAEETILTASADGSTPAATGEIASVPVPANRPAVAEALLAAANADPEGEDDLAEAQKDTLSPTVVAALEQSGQAARSQIQSAAVPTAAPFPAAVNHKVTVAPANTAKAEPEPGFGDAFDLKPAINGGLTAGLPTKGSRPSKQDAAVSHQAMVGGGRLTQDLISDWALNQSKGTTGRSVKAPRVVANRMLSHDMSASATSASFRPGAVAIESSRFSTPVKMH</sequence>
<gene>
    <name evidence="13" type="ORF">RS75_23460</name>
</gene>
<keyword evidence="9" id="KW-0961">Cell wall biogenesis/degradation</keyword>
<accession>A0ABR5CKI0</accession>
<comment type="cofactor">
    <cofactor evidence="1">
        <name>Zn(2+)</name>
        <dbReference type="ChEBI" id="CHEBI:29105"/>
    </cofactor>
</comment>
<dbReference type="PANTHER" id="PTHR37425">
    <property type="match status" value="1"/>
</dbReference>
<feature type="compositionally biased region" description="Low complexity" evidence="12">
    <location>
        <begin position="300"/>
        <end position="315"/>
    </location>
</feature>
<dbReference type="InterPro" id="IPR010275">
    <property type="entry name" value="MepK"/>
</dbReference>
<comment type="caution">
    <text evidence="13">The sequence shown here is derived from an EMBL/GenBank/DDBJ whole genome shotgun (WGS) entry which is preliminary data.</text>
</comment>
<evidence type="ECO:0000256" key="4">
    <source>
        <dbReference type="ARBA" id="ARBA00022723"/>
    </source>
</evidence>
<evidence type="ECO:0000256" key="8">
    <source>
        <dbReference type="ARBA" id="ARBA00023049"/>
    </source>
</evidence>
<organism evidence="13 14">
    <name type="scientific">Rhizobium nepotum 39/7</name>
    <dbReference type="NCBI Taxonomy" id="1368418"/>
    <lineage>
        <taxon>Bacteria</taxon>
        <taxon>Pseudomonadati</taxon>
        <taxon>Pseudomonadota</taxon>
        <taxon>Alphaproteobacteria</taxon>
        <taxon>Hyphomicrobiales</taxon>
        <taxon>Rhizobiaceae</taxon>
        <taxon>Rhizobium/Agrobacterium group</taxon>
        <taxon>Rhizobium</taxon>
    </lineage>
</organism>
<dbReference type="Proteomes" id="UP000052068">
    <property type="component" value="Unassembled WGS sequence"/>
</dbReference>
<proteinExistence type="inferred from homology"/>
<keyword evidence="5" id="KW-0732">Signal</keyword>
<comment type="pathway">
    <text evidence="2">Cell wall biogenesis; cell wall polysaccharide biosynthesis.</text>
</comment>
<feature type="region of interest" description="Disordered" evidence="12">
    <location>
        <begin position="261"/>
        <end position="325"/>
    </location>
</feature>
<evidence type="ECO:0000256" key="9">
    <source>
        <dbReference type="ARBA" id="ARBA00023316"/>
    </source>
</evidence>
<keyword evidence="7" id="KW-0862">Zinc</keyword>
<evidence type="ECO:0000256" key="10">
    <source>
        <dbReference type="ARBA" id="ARBA00093448"/>
    </source>
</evidence>
<keyword evidence="8" id="KW-0482">Metalloprotease</keyword>
<evidence type="ECO:0000256" key="1">
    <source>
        <dbReference type="ARBA" id="ARBA00001947"/>
    </source>
</evidence>
<dbReference type="SUPFAM" id="SSF55166">
    <property type="entry name" value="Hedgehog/DD-peptidase"/>
    <property type="match status" value="1"/>
</dbReference>
<name>A0ABR5CKI0_9HYPH</name>
<protein>
    <recommendedName>
        <fullName evidence="11">Murein endopeptidase K</fullName>
    </recommendedName>
</protein>
<keyword evidence="14" id="KW-1185">Reference proteome</keyword>
<evidence type="ECO:0000256" key="11">
    <source>
        <dbReference type="ARBA" id="ARBA00093666"/>
    </source>
</evidence>
<dbReference type="PANTHER" id="PTHR37425:SF1">
    <property type="entry name" value="OUTER MEMBRANE PROTEIN"/>
    <property type="match status" value="1"/>
</dbReference>
<evidence type="ECO:0000256" key="2">
    <source>
        <dbReference type="ARBA" id="ARBA00004776"/>
    </source>
</evidence>